<keyword evidence="9 11" id="KW-0472">Membrane</keyword>
<dbReference type="GO" id="GO:0003828">
    <property type="term" value="F:alpha-N-acetylneuraminate alpha-2,8-sialyltransferase activity"/>
    <property type="evidence" value="ECO:0007669"/>
    <property type="project" value="TreeGrafter"/>
</dbReference>
<dbReference type="EnsemblMetazoa" id="XM_038196629.1">
    <property type="protein sequence ID" value="XP_038052557.1"/>
    <property type="gene ID" value="LOC119725273"/>
</dbReference>
<dbReference type="RefSeq" id="XP_038052559.1">
    <property type="nucleotide sequence ID" value="XM_038196631.1"/>
</dbReference>
<evidence type="ECO:0000256" key="4">
    <source>
        <dbReference type="ARBA" id="ARBA00022679"/>
    </source>
</evidence>
<keyword evidence="8" id="KW-0333">Golgi apparatus</keyword>
<name>A0A913ZL93_PATMI</name>
<evidence type="ECO:0000256" key="9">
    <source>
        <dbReference type="ARBA" id="ARBA00023136"/>
    </source>
</evidence>
<keyword evidence="5 11" id="KW-0812">Transmembrane</keyword>
<evidence type="ECO:0000256" key="6">
    <source>
        <dbReference type="ARBA" id="ARBA00022968"/>
    </source>
</evidence>
<evidence type="ECO:0000256" key="2">
    <source>
        <dbReference type="ARBA" id="ARBA00006003"/>
    </source>
</evidence>
<dbReference type="AlphaFoldDB" id="A0A913ZL93"/>
<keyword evidence="13" id="KW-1185">Reference proteome</keyword>
<keyword evidence="4" id="KW-0808">Transferase</keyword>
<reference evidence="12" key="1">
    <citation type="submission" date="2022-11" db="UniProtKB">
        <authorList>
            <consortium name="EnsemblMetazoa"/>
        </authorList>
    </citation>
    <scope>IDENTIFICATION</scope>
</reference>
<dbReference type="GeneID" id="119725273"/>
<evidence type="ECO:0000256" key="7">
    <source>
        <dbReference type="ARBA" id="ARBA00022989"/>
    </source>
</evidence>
<dbReference type="GO" id="GO:0000139">
    <property type="term" value="C:Golgi membrane"/>
    <property type="evidence" value="ECO:0007669"/>
    <property type="project" value="UniProtKB-SubCell"/>
</dbReference>
<evidence type="ECO:0000313" key="12">
    <source>
        <dbReference type="EnsemblMetazoa" id="XP_038052557.1"/>
    </source>
</evidence>
<sequence length="449" mass="51523">MIMEEASRHTRCARPKDYWWSSKHVYPDKPRITCPSISRWAVLRSKRVLSTPICRSILFVLTLMVLTSVMLSSPTTDFEMEDRRENVQLRKSTPTLASVRSTAITNTRLQEVDERVEQTTNWTIKDELQPTTKSFGPASVFAQKYAPGYSQNDSELFSYLAALSKQKWVYNSSNAKEFRVDLRAALGKEGRFENFIATRRNTRPDQNISFYLRGSMLMSKTLWRSLPRGTIYKRRRHRTCSVVGSSGVLNGSRCGNLIDKANFVLRFNLAYVKGYEADVGTKTHFTTLNPSLVHKRFNRLRTKQNYADFEEVLKQFKGSQLWLPAFASTLQHRTLLRVASAARYSKLVTPILGHPDHYTTVAKLWKKTLNVTGWTTTGLHVFTSIFDLCDRIDVFGFWPFAKSLEGKTLPYHYHDGRRGASAHSFTKEFKAILHLHELGIINFHLGSCV</sequence>
<dbReference type="Proteomes" id="UP000887568">
    <property type="component" value="Unplaced"/>
</dbReference>
<dbReference type="InterPro" id="IPR038578">
    <property type="entry name" value="GT29-like_sf"/>
</dbReference>
<dbReference type="EnsemblMetazoa" id="XM_038196631.1">
    <property type="protein sequence ID" value="XP_038052559.1"/>
    <property type="gene ID" value="LOC119725273"/>
</dbReference>
<dbReference type="RefSeq" id="XP_038052557.1">
    <property type="nucleotide sequence ID" value="XM_038196629.1"/>
</dbReference>
<dbReference type="Pfam" id="PF00777">
    <property type="entry name" value="Glyco_transf_29"/>
    <property type="match status" value="1"/>
</dbReference>
<dbReference type="OMA" id="IRYKFGH"/>
<dbReference type="GO" id="GO:0009311">
    <property type="term" value="P:oligosaccharide metabolic process"/>
    <property type="evidence" value="ECO:0007669"/>
    <property type="project" value="TreeGrafter"/>
</dbReference>
<evidence type="ECO:0000313" key="13">
    <source>
        <dbReference type="Proteomes" id="UP000887568"/>
    </source>
</evidence>
<evidence type="ECO:0000256" key="8">
    <source>
        <dbReference type="ARBA" id="ARBA00023034"/>
    </source>
</evidence>
<dbReference type="OrthoDB" id="10264956at2759"/>
<dbReference type="Gene3D" id="3.90.1480.20">
    <property type="entry name" value="Glycosyl transferase family 29"/>
    <property type="match status" value="1"/>
</dbReference>
<keyword evidence="3" id="KW-0328">Glycosyltransferase</keyword>
<evidence type="ECO:0000256" key="5">
    <source>
        <dbReference type="ARBA" id="ARBA00022692"/>
    </source>
</evidence>
<keyword evidence="7 11" id="KW-1133">Transmembrane helix</keyword>
<dbReference type="GO" id="GO:0006491">
    <property type="term" value="P:N-glycan processing"/>
    <property type="evidence" value="ECO:0007669"/>
    <property type="project" value="TreeGrafter"/>
</dbReference>
<feature type="transmembrane region" description="Helical" evidence="11">
    <location>
        <begin position="53"/>
        <end position="71"/>
    </location>
</feature>
<accession>A0A913ZL93</accession>
<dbReference type="PANTHER" id="PTHR11987:SF36">
    <property type="entry name" value="SIA-ALPHA-2,3-GAL-BETA-1,4-GLCNAC-R:ALPHA 2,8-SIALYLTRANSFERASE"/>
    <property type="match status" value="1"/>
</dbReference>
<dbReference type="PANTHER" id="PTHR11987">
    <property type="entry name" value="ALPHA-2,8-SIALYLTRANSFERASE"/>
    <property type="match status" value="1"/>
</dbReference>
<dbReference type="InterPro" id="IPR001675">
    <property type="entry name" value="Glyco_trans_29"/>
</dbReference>
<dbReference type="CDD" id="cd23963">
    <property type="entry name" value="GT29_ST8SIA"/>
    <property type="match status" value="1"/>
</dbReference>
<evidence type="ECO:0000256" key="3">
    <source>
        <dbReference type="ARBA" id="ARBA00022676"/>
    </source>
</evidence>
<protein>
    <submittedName>
        <fullName evidence="12">Uncharacterized protein</fullName>
    </submittedName>
</protein>
<organism evidence="12 13">
    <name type="scientific">Patiria miniata</name>
    <name type="common">Bat star</name>
    <name type="synonym">Asterina miniata</name>
    <dbReference type="NCBI Taxonomy" id="46514"/>
    <lineage>
        <taxon>Eukaryota</taxon>
        <taxon>Metazoa</taxon>
        <taxon>Echinodermata</taxon>
        <taxon>Eleutherozoa</taxon>
        <taxon>Asterozoa</taxon>
        <taxon>Asteroidea</taxon>
        <taxon>Valvatacea</taxon>
        <taxon>Valvatida</taxon>
        <taxon>Asterinidae</taxon>
        <taxon>Patiria</taxon>
    </lineage>
</organism>
<comment type="similarity">
    <text evidence="2">Belongs to the glycosyltransferase 29 family.</text>
</comment>
<evidence type="ECO:0000256" key="11">
    <source>
        <dbReference type="SAM" id="Phobius"/>
    </source>
</evidence>
<proteinExistence type="inferred from homology"/>
<keyword evidence="6" id="KW-0735">Signal-anchor</keyword>
<comment type="subcellular location">
    <subcellularLocation>
        <location evidence="1">Golgi apparatus membrane</location>
        <topology evidence="1">Single-pass type II membrane protein</topology>
    </subcellularLocation>
</comment>
<dbReference type="InterPro" id="IPR050943">
    <property type="entry name" value="Glycosyltr_29_Sialyltrsf"/>
</dbReference>
<evidence type="ECO:0000256" key="1">
    <source>
        <dbReference type="ARBA" id="ARBA00004323"/>
    </source>
</evidence>
<keyword evidence="10" id="KW-0325">Glycoprotein</keyword>
<evidence type="ECO:0000256" key="10">
    <source>
        <dbReference type="ARBA" id="ARBA00023180"/>
    </source>
</evidence>